<evidence type="ECO:0000256" key="4">
    <source>
        <dbReference type="SAM" id="MobiDB-lite"/>
    </source>
</evidence>
<dbReference type="UniPathway" id="UPA00143"/>
<gene>
    <name evidence="6" type="ORF">E3N88_35642</name>
</gene>
<dbReference type="EMBL" id="SZYD01000017">
    <property type="protein sequence ID" value="KAD3067762.1"/>
    <property type="molecule type" value="Genomic_DNA"/>
</dbReference>
<reference evidence="6 7" key="1">
    <citation type="submission" date="2019-05" db="EMBL/GenBank/DDBJ databases">
        <title>Mikania micrantha, genome provides insights into the molecular mechanism of rapid growth.</title>
        <authorList>
            <person name="Liu B."/>
        </authorList>
    </citation>
    <scope>NUCLEOTIDE SEQUENCE [LARGE SCALE GENOMIC DNA]</scope>
    <source>
        <strain evidence="6">NLD-2019</strain>
        <tissue evidence="6">Leaf</tissue>
    </source>
</reference>
<keyword evidence="7" id="KW-1185">Reference proteome</keyword>
<feature type="compositionally biased region" description="Basic residues" evidence="4">
    <location>
        <begin position="445"/>
        <end position="454"/>
    </location>
</feature>
<dbReference type="InterPro" id="IPR011333">
    <property type="entry name" value="SKP1/BTB/POZ_sf"/>
</dbReference>
<organism evidence="6 7">
    <name type="scientific">Mikania micrantha</name>
    <name type="common">bitter vine</name>
    <dbReference type="NCBI Taxonomy" id="192012"/>
    <lineage>
        <taxon>Eukaryota</taxon>
        <taxon>Viridiplantae</taxon>
        <taxon>Streptophyta</taxon>
        <taxon>Embryophyta</taxon>
        <taxon>Tracheophyta</taxon>
        <taxon>Spermatophyta</taxon>
        <taxon>Magnoliopsida</taxon>
        <taxon>eudicotyledons</taxon>
        <taxon>Gunneridae</taxon>
        <taxon>Pentapetalae</taxon>
        <taxon>asterids</taxon>
        <taxon>campanulids</taxon>
        <taxon>Asterales</taxon>
        <taxon>Asteraceae</taxon>
        <taxon>Asteroideae</taxon>
        <taxon>Heliantheae alliance</taxon>
        <taxon>Eupatorieae</taxon>
        <taxon>Mikania</taxon>
    </lineage>
</organism>
<dbReference type="Pfam" id="PF03000">
    <property type="entry name" value="NPH3"/>
    <property type="match status" value="1"/>
</dbReference>
<accession>A0A5N6M1V8</accession>
<comment type="similarity">
    <text evidence="3">Belongs to the NPH3 family.</text>
</comment>
<sequence length="454" mass="51038">MLVAKSNYIRRLIVESEEPDEGRIDLPNIPGGADVFDKLAKFCYGVEFEITVNNVAALHSAAVYLEMTDECCEGNLSNLTHGFITQVALSTLSGAITVLKSCEDLLSVTQQINIVNQCIEVISAKACDEADFPSCLPPNCWAEELAKVQINFFQKIIESMKSRGAKALTIACAITTYVKRSLPDIVFDRSASTIKSPISDDSLTSKHKQRQILDSIVAILPDETRQPVFSINFLCHLLRIAVLLENSGDCKRKIEKQIMAILEHVTVDDLLILSLRFENERLRDLECVRRIVTGFVEKEKSKSVICYADYDQTPSPAMARVAKTVDAYLREIARECELSVSQFNGIANLVPKSVREVDDCLYSAIDIYLQVNADVRLAKENEKLKNELKRMKMYVIDMEKNHKTGSKTKKPTFFSSVSKTLGKLNPFKQGSKDTTNIDDQIERTKPKRRRFSMS</sequence>
<evidence type="ECO:0000259" key="5">
    <source>
        <dbReference type="PROSITE" id="PS51649"/>
    </source>
</evidence>
<evidence type="ECO:0000313" key="7">
    <source>
        <dbReference type="Proteomes" id="UP000326396"/>
    </source>
</evidence>
<protein>
    <recommendedName>
        <fullName evidence="5">NPH3 domain-containing protein</fullName>
    </recommendedName>
</protein>
<evidence type="ECO:0000256" key="2">
    <source>
        <dbReference type="ARBA" id="ARBA00022786"/>
    </source>
</evidence>
<dbReference type="InterPro" id="IPR043454">
    <property type="entry name" value="NPH3/RPT2-like"/>
</dbReference>
<dbReference type="Gene3D" id="3.30.710.10">
    <property type="entry name" value="Potassium Channel Kv1.1, Chain A"/>
    <property type="match status" value="1"/>
</dbReference>
<dbReference type="GO" id="GO:0016567">
    <property type="term" value="P:protein ubiquitination"/>
    <property type="evidence" value="ECO:0007669"/>
    <property type="project" value="UniProtKB-UniPathway"/>
</dbReference>
<dbReference type="PANTHER" id="PTHR32370">
    <property type="entry name" value="OS12G0117600 PROTEIN"/>
    <property type="match status" value="1"/>
</dbReference>
<comment type="pathway">
    <text evidence="1">Protein modification; protein ubiquitination.</text>
</comment>
<dbReference type="InterPro" id="IPR027356">
    <property type="entry name" value="NPH3_dom"/>
</dbReference>
<dbReference type="OrthoDB" id="624345at2759"/>
<evidence type="ECO:0000256" key="1">
    <source>
        <dbReference type="ARBA" id="ARBA00004906"/>
    </source>
</evidence>
<dbReference type="PROSITE" id="PS51649">
    <property type="entry name" value="NPH3"/>
    <property type="match status" value="1"/>
</dbReference>
<name>A0A5N6M1V8_9ASTR</name>
<proteinExistence type="inferred from homology"/>
<evidence type="ECO:0000313" key="6">
    <source>
        <dbReference type="EMBL" id="KAD3067762.1"/>
    </source>
</evidence>
<dbReference type="AlphaFoldDB" id="A0A5N6M1V8"/>
<evidence type="ECO:0000256" key="3">
    <source>
        <dbReference type="PROSITE-ProRule" id="PRU00982"/>
    </source>
</evidence>
<keyword evidence="2" id="KW-0833">Ubl conjugation pathway</keyword>
<dbReference type="SUPFAM" id="SSF54695">
    <property type="entry name" value="POZ domain"/>
    <property type="match status" value="1"/>
</dbReference>
<comment type="caution">
    <text evidence="6">The sequence shown here is derived from an EMBL/GenBank/DDBJ whole genome shotgun (WGS) entry which is preliminary data.</text>
</comment>
<feature type="domain" description="NPH3" evidence="5">
    <location>
        <begin position="139"/>
        <end position="425"/>
    </location>
</feature>
<dbReference type="Proteomes" id="UP000326396">
    <property type="component" value="Linkage Group LG7"/>
</dbReference>
<feature type="region of interest" description="Disordered" evidence="4">
    <location>
        <begin position="424"/>
        <end position="454"/>
    </location>
</feature>